<keyword evidence="1" id="KW-0812">Transmembrane</keyword>
<dbReference type="STRING" id="1397694.GCA_000702585_00708"/>
<dbReference type="InterPro" id="IPR053154">
    <property type="entry name" value="c-di-AMP_regulator"/>
</dbReference>
<reference evidence="2 3" key="1">
    <citation type="submission" date="2018-06" db="EMBL/GenBank/DDBJ databases">
        <authorList>
            <consortium name="Pathogen Informatics"/>
            <person name="Doyle S."/>
        </authorList>
    </citation>
    <scope>NUCLEOTIDE SEQUENCE [LARGE SCALE GENOMIC DNA]</scope>
    <source>
        <strain evidence="2 3">NCTC13163</strain>
    </source>
</reference>
<keyword evidence="1" id="KW-0472">Membrane</keyword>
<feature type="transmembrane region" description="Helical" evidence="1">
    <location>
        <begin position="10"/>
        <end position="27"/>
    </location>
</feature>
<dbReference type="SMR" id="A0A377FQ75"/>
<dbReference type="PANTHER" id="PTHR37804:SF1">
    <property type="entry name" value="CDAA REGULATORY PROTEIN CDAR"/>
    <property type="match status" value="1"/>
</dbReference>
<dbReference type="OrthoDB" id="2960905at2"/>
<dbReference type="InterPro" id="IPR012505">
    <property type="entry name" value="YbbR"/>
</dbReference>
<sequence>MIDQWLQHKWFLRIIALALAILLYFMVAETSSSTGSSSALPIVGQSSMSLDVPVEVFFDEVQYVAYNVPEEMSVELQGPSSSLTMTRLVKDYQVFVDLTNLGTGFHRVPVEARGFGGDVNVKLERDTVEIYIDRKQTVEVPVSVNLLNKDQLPEGLVVGDAEIEPTTVNVSGGASRIQNVKEITLNVDVANQGQTFTRELSPTILDANGNPLNVTVEPNIIRVTVPVYEQSAIIPIEAVTTGEVADEFRLVDTLLADTEVRVFAPLEVLEGIESVETAPIDLDELDKSGKVTTTLRLPEGATALDQKEVDVQLLIRGIDDTRDDTGELTERVRLTVPVTVRGYDRTNYTLRVPDVVSVTLSGKRSLLESITSNSISVTLDLTGLPSGLHGVDVDYEVPKGVTVVSPKTIDVELKSVDDETETSSLQ</sequence>
<dbReference type="Gene3D" id="2.170.120.40">
    <property type="entry name" value="YbbR-like domain"/>
    <property type="match status" value="2"/>
</dbReference>
<name>A0A377FQ75_9BACL</name>
<dbReference type="AlphaFoldDB" id="A0A377FQ75"/>
<accession>A0A377FQ75</accession>
<gene>
    <name evidence="2" type="ORF">NCTC13163_00186</name>
</gene>
<dbReference type="RefSeq" id="WP_029334054.1">
    <property type="nucleotide sequence ID" value="NZ_UGGP01000001.1"/>
</dbReference>
<organism evidence="2 3">
    <name type="scientific">Exiguobacterium aurantiacum</name>
    <dbReference type="NCBI Taxonomy" id="33987"/>
    <lineage>
        <taxon>Bacteria</taxon>
        <taxon>Bacillati</taxon>
        <taxon>Bacillota</taxon>
        <taxon>Bacilli</taxon>
        <taxon>Bacillales</taxon>
        <taxon>Bacillales Family XII. Incertae Sedis</taxon>
        <taxon>Exiguobacterium</taxon>
    </lineage>
</organism>
<dbReference type="Pfam" id="PF07949">
    <property type="entry name" value="YbbR"/>
    <property type="match status" value="4"/>
</dbReference>
<dbReference type="EMBL" id="UGGP01000001">
    <property type="protein sequence ID" value="STO06848.1"/>
    <property type="molecule type" value="Genomic_DNA"/>
</dbReference>
<proteinExistence type="predicted"/>
<dbReference type="Proteomes" id="UP000254060">
    <property type="component" value="Unassembled WGS sequence"/>
</dbReference>
<protein>
    <submittedName>
        <fullName evidence="2">Uncharacterized protein conserved in bacteria</fullName>
    </submittedName>
</protein>
<keyword evidence="1" id="KW-1133">Transmembrane helix</keyword>
<dbReference type="PANTHER" id="PTHR37804">
    <property type="entry name" value="CDAA REGULATORY PROTEIN CDAR"/>
    <property type="match status" value="1"/>
</dbReference>
<dbReference type="Gene3D" id="2.170.120.30">
    <property type="match status" value="2"/>
</dbReference>
<evidence type="ECO:0000256" key="1">
    <source>
        <dbReference type="SAM" id="Phobius"/>
    </source>
</evidence>
<evidence type="ECO:0000313" key="3">
    <source>
        <dbReference type="Proteomes" id="UP000254060"/>
    </source>
</evidence>
<evidence type="ECO:0000313" key="2">
    <source>
        <dbReference type="EMBL" id="STO06848.1"/>
    </source>
</evidence>